<reference evidence="1" key="2">
    <citation type="submission" date="2020-05" db="UniProtKB">
        <authorList>
            <consortium name="EnsemblMetazoa"/>
        </authorList>
    </citation>
    <scope>IDENTIFICATION</scope>
    <source>
        <strain evidence="1">Indian</strain>
    </source>
</reference>
<dbReference type="VEuPathDB" id="VectorBase:ASTEI20_031704"/>
<dbReference type="Pfam" id="PF13650">
    <property type="entry name" value="Asp_protease_2"/>
    <property type="match status" value="1"/>
</dbReference>
<dbReference type="Proteomes" id="UP000076408">
    <property type="component" value="Unassembled WGS sequence"/>
</dbReference>
<dbReference type="AlphaFoldDB" id="A0A182YS37"/>
<dbReference type="Gene3D" id="2.40.70.10">
    <property type="entry name" value="Acid Proteases"/>
    <property type="match status" value="1"/>
</dbReference>
<dbReference type="InterPro" id="IPR001995">
    <property type="entry name" value="Peptidase_A2_cat"/>
</dbReference>
<dbReference type="PROSITE" id="PS50175">
    <property type="entry name" value="ASP_PROT_RETROV"/>
    <property type="match status" value="1"/>
</dbReference>
<dbReference type="VEuPathDB" id="VectorBase:ASTE008233"/>
<proteinExistence type="predicted"/>
<evidence type="ECO:0000313" key="1">
    <source>
        <dbReference type="EnsemblMetazoa" id="ASTEI11273-PA"/>
    </source>
</evidence>
<dbReference type="PANTHER" id="PTHR36943">
    <property type="entry name" value="CCHC-TYPE DOMAIN-CONTAINING PROTEIN"/>
    <property type="match status" value="1"/>
</dbReference>
<name>A0A182YS37_ANOST</name>
<sequence>MEPNHMDFTPVNAAPDSNDNAALLHMMQLMQQQMAQQQELVMQLMRRNAPPSHNAEAPAESTQNFIARSVTEYVYEPDEHKTFAAWYARYEELFVKDAAHVDDAAKVRMLLRKLGTAEHERYSNFVLPQHPRDFSFKDTVSKLKTLFGPKETVLSKRYKCLRIEKARTEDIMAYACRVNRACEDFELKALSENQLKALVFVCGLKSERDIEFRTRLLNRIEKNSEITLEQLASECQMIINVHADSTMIADENKRVAALTKWPSKRNMPPKEHGAPRFQNGSGPSGDKPKNPCWLCGTQHWVRECAYKTHKCRQCGRIGHKDGFCRNRGYQQKNNYRRSAVKVVRVNACVVTSRRKYVTVSVNGKPVRLQLDTASDITVIGQHTWQQLGKPPLRHPTVKALTASGSQFQLIGEFSAPLVIRNVKRMATVRVAMVDVQLLGTDVIDLFELESVPMSVFCNN</sequence>
<dbReference type="InterPro" id="IPR021109">
    <property type="entry name" value="Peptidase_aspartic_dom_sf"/>
</dbReference>
<dbReference type="SUPFAM" id="SSF50630">
    <property type="entry name" value="Acid proteases"/>
    <property type="match status" value="1"/>
</dbReference>
<keyword evidence="2" id="KW-1185">Reference proteome</keyword>
<evidence type="ECO:0000313" key="2">
    <source>
        <dbReference type="Proteomes" id="UP000076408"/>
    </source>
</evidence>
<dbReference type="OMA" id="MIADENK"/>
<dbReference type="GO" id="GO:0004190">
    <property type="term" value="F:aspartic-type endopeptidase activity"/>
    <property type="evidence" value="ECO:0007669"/>
    <property type="project" value="InterPro"/>
</dbReference>
<accession>A0A182YS37</accession>
<dbReference type="Pfam" id="PF23309">
    <property type="entry name" value="DUF7083"/>
    <property type="match status" value="1"/>
</dbReference>
<dbReference type="VEuPathDB" id="VectorBase:ASTEI11273"/>
<dbReference type="PANTHER" id="PTHR36943:SF1">
    <property type="entry name" value="CCHC-TYPE DOMAIN-CONTAINING PROTEIN"/>
    <property type="match status" value="1"/>
</dbReference>
<dbReference type="GO" id="GO:0006508">
    <property type="term" value="P:proteolysis"/>
    <property type="evidence" value="ECO:0007669"/>
    <property type="project" value="InterPro"/>
</dbReference>
<dbReference type="STRING" id="30069.A0A182YS37"/>
<dbReference type="InterPro" id="IPR055510">
    <property type="entry name" value="DUF7083"/>
</dbReference>
<dbReference type="EnsemblMetazoa" id="ASTEI11273-RA">
    <property type="protein sequence ID" value="ASTEI11273-PA"/>
    <property type="gene ID" value="ASTEI11273"/>
</dbReference>
<organism evidence="1 2">
    <name type="scientific">Anopheles stephensi</name>
    <name type="common">Indo-Pakistan malaria mosquito</name>
    <dbReference type="NCBI Taxonomy" id="30069"/>
    <lineage>
        <taxon>Eukaryota</taxon>
        <taxon>Metazoa</taxon>
        <taxon>Ecdysozoa</taxon>
        <taxon>Arthropoda</taxon>
        <taxon>Hexapoda</taxon>
        <taxon>Insecta</taxon>
        <taxon>Pterygota</taxon>
        <taxon>Neoptera</taxon>
        <taxon>Endopterygota</taxon>
        <taxon>Diptera</taxon>
        <taxon>Nematocera</taxon>
        <taxon>Culicoidea</taxon>
        <taxon>Culicidae</taxon>
        <taxon>Anophelinae</taxon>
        <taxon>Anopheles</taxon>
    </lineage>
</organism>
<reference evidence="2" key="1">
    <citation type="journal article" date="2014" name="Genome Biol.">
        <title>Genome analysis of a major urban malaria vector mosquito, Anopheles stephensi.</title>
        <authorList>
            <person name="Jiang X."/>
            <person name="Peery A."/>
            <person name="Hall A.B."/>
            <person name="Sharma A."/>
            <person name="Chen X.G."/>
            <person name="Waterhouse R.M."/>
            <person name="Komissarov A."/>
            <person name="Riehle M.M."/>
            <person name="Shouche Y."/>
            <person name="Sharakhova M.V."/>
            <person name="Lawson D."/>
            <person name="Pakpour N."/>
            <person name="Arensburger P."/>
            <person name="Davidson V.L."/>
            <person name="Eiglmeier K."/>
            <person name="Emrich S."/>
            <person name="George P."/>
            <person name="Kennedy R.C."/>
            <person name="Mane S.P."/>
            <person name="Maslen G."/>
            <person name="Oringanje C."/>
            <person name="Qi Y."/>
            <person name="Settlage R."/>
            <person name="Tojo M."/>
            <person name="Tubio J.M."/>
            <person name="Unger M.F."/>
            <person name="Wang B."/>
            <person name="Vernick K.D."/>
            <person name="Ribeiro J.M."/>
            <person name="James A.A."/>
            <person name="Michel K."/>
            <person name="Riehle M.A."/>
            <person name="Luckhart S."/>
            <person name="Sharakhov I.V."/>
            <person name="Tu Z."/>
        </authorList>
    </citation>
    <scope>NUCLEOTIDE SEQUENCE [LARGE SCALE GENOMIC DNA]</scope>
    <source>
        <strain evidence="2">Indian</strain>
    </source>
</reference>
<protein>
    <submittedName>
        <fullName evidence="1">Uncharacterized protein</fullName>
    </submittedName>
</protein>